<keyword evidence="1" id="KW-0732">Signal</keyword>
<organism evidence="2 3">
    <name type="scientific">Tilletia walkeri</name>
    <dbReference type="NCBI Taxonomy" id="117179"/>
    <lineage>
        <taxon>Eukaryota</taxon>
        <taxon>Fungi</taxon>
        <taxon>Dikarya</taxon>
        <taxon>Basidiomycota</taxon>
        <taxon>Ustilaginomycotina</taxon>
        <taxon>Exobasidiomycetes</taxon>
        <taxon>Tilletiales</taxon>
        <taxon>Tilletiaceae</taxon>
        <taxon>Tilletia</taxon>
    </lineage>
</organism>
<comment type="caution">
    <text evidence="2">The sequence shown here is derived from an EMBL/GenBank/DDBJ whole genome shotgun (WGS) entry which is preliminary data.</text>
</comment>
<sequence>MRYTSTLLAFAIGAALAVLNPTSNVNAAPVKEAELQKRGRTGDTFCYGTDRAVFTAWGVKSRTNTIGLRDGGASGFLDQLRGHCGAITNYQVHYQADDDEGHWAVIYFFNTSEFCDPGDIMAAANDAAGVQLNCGYE</sequence>
<dbReference type="EMBL" id="LWDG02000436">
    <property type="protein sequence ID" value="KAE8265658.1"/>
    <property type="molecule type" value="Genomic_DNA"/>
</dbReference>
<evidence type="ECO:0000313" key="2">
    <source>
        <dbReference type="EMBL" id="KAE8265658.1"/>
    </source>
</evidence>
<feature type="chain" id="PRO_5036481105" evidence="1">
    <location>
        <begin position="18"/>
        <end position="137"/>
    </location>
</feature>
<evidence type="ECO:0000313" key="3">
    <source>
        <dbReference type="Proteomes" id="UP000078113"/>
    </source>
</evidence>
<evidence type="ECO:0000256" key="1">
    <source>
        <dbReference type="SAM" id="SignalP"/>
    </source>
</evidence>
<proteinExistence type="predicted"/>
<feature type="signal peptide" evidence="1">
    <location>
        <begin position="1"/>
        <end position="17"/>
    </location>
</feature>
<name>A0A8X7N4W0_9BASI</name>
<reference evidence="2" key="1">
    <citation type="submission" date="2016-04" db="EMBL/GenBank/DDBJ databases">
        <authorList>
            <person name="Nguyen H.D."/>
            <person name="Samba Siva P."/>
            <person name="Cullis J."/>
            <person name="Levesque C.A."/>
            <person name="Hambleton S."/>
        </authorList>
    </citation>
    <scope>NUCLEOTIDE SEQUENCE</scope>
    <source>
        <strain evidence="2">DAOMC 236422</strain>
    </source>
</reference>
<gene>
    <name evidence="2" type="ORF">A4X09_0g6568</name>
</gene>
<keyword evidence="3" id="KW-1185">Reference proteome</keyword>
<dbReference type="Proteomes" id="UP000078113">
    <property type="component" value="Unassembled WGS sequence"/>
</dbReference>
<accession>A0A8X7N4W0</accession>
<protein>
    <submittedName>
        <fullName evidence="2">Uncharacterized protein</fullName>
    </submittedName>
</protein>
<reference evidence="2" key="2">
    <citation type="journal article" date="2019" name="IMA Fungus">
        <title>Genome sequencing and comparison of five Tilletia species to identify candidate genes for the detection of regulated species infecting wheat.</title>
        <authorList>
            <person name="Nguyen H.D.T."/>
            <person name="Sultana T."/>
            <person name="Kesanakurti P."/>
            <person name="Hambleton S."/>
        </authorList>
    </citation>
    <scope>NUCLEOTIDE SEQUENCE</scope>
    <source>
        <strain evidence="2">DAOMC 236422</strain>
    </source>
</reference>
<dbReference type="AlphaFoldDB" id="A0A8X7N4W0"/>